<comment type="caution">
    <text evidence="1">The sequence shown here is derived from an EMBL/GenBank/DDBJ whole genome shotgun (WGS) entry which is preliminary data.</text>
</comment>
<protein>
    <submittedName>
        <fullName evidence="1">Uncharacterized protein</fullName>
    </submittedName>
</protein>
<proteinExistence type="predicted"/>
<dbReference type="PANTHER" id="PTHR46060:SF1">
    <property type="entry name" value="MARINER MOS1 TRANSPOSASE-LIKE PROTEIN"/>
    <property type="match status" value="1"/>
</dbReference>
<gene>
    <name evidence="1" type="ORF">ANN_02496</name>
</gene>
<name>A0ABQ8TWJ7_PERAM</name>
<dbReference type="Proteomes" id="UP001148838">
    <property type="component" value="Unassembled WGS sequence"/>
</dbReference>
<reference evidence="1 2" key="1">
    <citation type="journal article" date="2022" name="Allergy">
        <title>Genome assembly and annotation of Periplaneta americana reveal a comprehensive cockroach allergen profile.</title>
        <authorList>
            <person name="Wang L."/>
            <person name="Xiong Q."/>
            <person name="Saelim N."/>
            <person name="Wang L."/>
            <person name="Nong W."/>
            <person name="Wan A.T."/>
            <person name="Shi M."/>
            <person name="Liu X."/>
            <person name="Cao Q."/>
            <person name="Hui J.H.L."/>
            <person name="Sookrung N."/>
            <person name="Leung T.F."/>
            <person name="Tungtrongchitr A."/>
            <person name="Tsui S.K.W."/>
        </authorList>
    </citation>
    <scope>NUCLEOTIDE SEQUENCE [LARGE SCALE GENOMIC DNA]</scope>
    <source>
        <strain evidence="1">PWHHKU_190912</strain>
    </source>
</reference>
<dbReference type="InterPro" id="IPR052709">
    <property type="entry name" value="Transposase-MT_Hybrid"/>
</dbReference>
<sequence>MGKRRFISPFDSILPSLLSESLRHDARTATVKLKIKALICYIFSPTRRTRNSYGVQLYRYVLTFIVGSNNTHDVVNMISSCVCVFWSLNYLHQRSSAQCTLALAFDTSKRSIAFMAADRTIEDQRPKLHVAKPDRNPQRSGVCGELTVDRSTVSRWAIRFRASLDDDARPGRPKTSTHEKSVKLVADAFQEDRRAMCEELSEATGISPNPVFRILTKNFKKRTISAL</sequence>
<evidence type="ECO:0000313" key="2">
    <source>
        <dbReference type="Proteomes" id="UP001148838"/>
    </source>
</evidence>
<dbReference type="EMBL" id="JAJSOF020000001">
    <property type="protein sequence ID" value="KAJ4451059.1"/>
    <property type="molecule type" value="Genomic_DNA"/>
</dbReference>
<organism evidence="1 2">
    <name type="scientific">Periplaneta americana</name>
    <name type="common">American cockroach</name>
    <name type="synonym">Blatta americana</name>
    <dbReference type="NCBI Taxonomy" id="6978"/>
    <lineage>
        <taxon>Eukaryota</taxon>
        <taxon>Metazoa</taxon>
        <taxon>Ecdysozoa</taxon>
        <taxon>Arthropoda</taxon>
        <taxon>Hexapoda</taxon>
        <taxon>Insecta</taxon>
        <taxon>Pterygota</taxon>
        <taxon>Neoptera</taxon>
        <taxon>Polyneoptera</taxon>
        <taxon>Dictyoptera</taxon>
        <taxon>Blattodea</taxon>
        <taxon>Blattoidea</taxon>
        <taxon>Blattidae</taxon>
        <taxon>Blattinae</taxon>
        <taxon>Periplaneta</taxon>
    </lineage>
</organism>
<keyword evidence="2" id="KW-1185">Reference proteome</keyword>
<dbReference type="PANTHER" id="PTHR46060">
    <property type="entry name" value="MARINER MOS1 TRANSPOSASE-LIKE PROTEIN"/>
    <property type="match status" value="1"/>
</dbReference>
<accession>A0ABQ8TWJ7</accession>
<evidence type="ECO:0000313" key="1">
    <source>
        <dbReference type="EMBL" id="KAJ4451059.1"/>
    </source>
</evidence>